<dbReference type="Gene3D" id="3.40.50.1100">
    <property type="match status" value="2"/>
</dbReference>
<reference evidence="7" key="1">
    <citation type="submission" date="2024-05" db="EMBL/GenBank/DDBJ databases">
        <title>Draft Genome Sequences of Flagellimonas sp. MMG031 and Marinobacter sp. MMG032 Isolated from the dinoflagellate Symbiodinium pilosum.</title>
        <authorList>
            <person name="Shikuma N.J."/>
            <person name="Farrell M.V."/>
        </authorList>
    </citation>
    <scope>NUCLEOTIDE SEQUENCE</scope>
    <source>
        <strain evidence="7">MMG031</strain>
    </source>
</reference>
<feature type="active site" description="Nucleophile" evidence="4">
    <location>
        <position position="61"/>
    </location>
</feature>
<dbReference type="PIRSF" id="PIRSF006278">
    <property type="entry name" value="ACCD_DCysDesulf"/>
    <property type="match status" value="1"/>
</dbReference>
<evidence type="ECO:0000256" key="2">
    <source>
        <dbReference type="ARBA" id="ARBA00008639"/>
    </source>
</evidence>
<feature type="modified residue" description="N6-(pyridoxal phosphate)lysine" evidence="5">
    <location>
        <position position="34"/>
    </location>
</feature>
<evidence type="ECO:0000256" key="4">
    <source>
        <dbReference type="PIRSR" id="PIRSR006278-1"/>
    </source>
</evidence>
<proteinExistence type="inferred from homology"/>
<comment type="cofactor">
    <cofactor evidence="1">
        <name>pyridoxal 5'-phosphate</name>
        <dbReference type="ChEBI" id="CHEBI:597326"/>
    </cofactor>
</comment>
<dbReference type="RefSeq" id="WP_349353015.1">
    <property type="nucleotide sequence ID" value="NZ_CP157804.1"/>
</dbReference>
<evidence type="ECO:0000256" key="5">
    <source>
        <dbReference type="PIRSR" id="PIRSR006278-2"/>
    </source>
</evidence>
<dbReference type="EMBL" id="CP157804">
    <property type="protein sequence ID" value="XBQ24925.1"/>
    <property type="molecule type" value="Genomic_DNA"/>
</dbReference>
<dbReference type="InterPro" id="IPR027278">
    <property type="entry name" value="ACCD_DCysDesulf"/>
</dbReference>
<evidence type="ECO:0000256" key="1">
    <source>
        <dbReference type="ARBA" id="ARBA00001933"/>
    </source>
</evidence>
<sequence length="299" mass="33554">MPNQHIVLPLLREKGVEMFVKREDTIHPLISGNKYRKLKYNLLEAKAQSQHTLLTFGGAYSNHIAATAYAGHKHGFKTIGVIRGEELETQWQDNPTLRLAHEHGMQFHFVSRSDYRRKNEPAFLETLKKQFGNVYLLPEGGTNELAVKGCMEILTEADANFDYVCSAVGTGGTLAGLINASQSHQTVLGFPALKGDFLIEEIRTFAQNNRWRLVTDYHFGGYAKVDHQLIVFINRFKQETGIPLDPIYTGKMLFGIFDLIKKDFFPSGSQILAIHTGGLQGIPGMNAILKKKKLPLLDI</sequence>
<name>A0AAU7N2Y6_9FLAO</name>
<gene>
    <name evidence="7" type="ORF">ABNE31_00210</name>
</gene>
<evidence type="ECO:0000313" key="7">
    <source>
        <dbReference type="EMBL" id="XBQ24925.1"/>
    </source>
</evidence>
<dbReference type="PANTHER" id="PTHR43780">
    <property type="entry name" value="1-AMINOCYCLOPROPANE-1-CARBOXYLATE DEAMINASE-RELATED"/>
    <property type="match status" value="1"/>
</dbReference>
<dbReference type="PANTHER" id="PTHR43780:SF2">
    <property type="entry name" value="1-AMINOCYCLOPROPANE-1-CARBOXYLATE DEAMINASE-RELATED"/>
    <property type="match status" value="1"/>
</dbReference>
<protein>
    <submittedName>
        <fullName evidence="7">Pyridoxal-phosphate dependent enzyme</fullName>
    </submittedName>
</protein>
<feature type="domain" description="Tryptophan synthase beta chain-like PALP" evidence="6">
    <location>
        <begin position="12"/>
        <end position="277"/>
    </location>
</feature>
<dbReference type="KEGG" id="fld:ABNE31_00210"/>
<evidence type="ECO:0000256" key="3">
    <source>
        <dbReference type="ARBA" id="ARBA00022898"/>
    </source>
</evidence>
<dbReference type="GO" id="GO:0019148">
    <property type="term" value="F:D-cysteine desulfhydrase activity"/>
    <property type="evidence" value="ECO:0007669"/>
    <property type="project" value="TreeGrafter"/>
</dbReference>
<dbReference type="Pfam" id="PF00291">
    <property type="entry name" value="PALP"/>
    <property type="match status" value="1"/>
</dbReference>
<keyword evidence="3 5" id="KW-0663">Pyridoxal phosphate</keyword>
<organism evidence="7">
    <name type="scientific">Flagellimonas sp. MMG031</name>
    <dbReference type="NCBI Taxonomy" id="3158549"/>
    <lineage>
        <taxon>Bacteria</taxon>
        <taxon>Pseudomonadati</taxon>
        <taxon>Bacteroidota</taxon>
        <taxon>Flavobacteriia</taxon>
        <taxon>Flavobacteriales</taxon>
        <taxon>Flavobacteriaceae</taxon>
        <taxon>Flagellimonas</taxon>
    </lineage>
</organism>
<comment type="similarity">
    <text evidence="2">Belongs to the ACC deaminase/D-cysteine desulfhydrase family.</text>
</comment>
<dbReference type="AlphaFoldDB" id="A0AAU7N2Y6"/>
<dbReference type="SUPFAM" id="SSF53686">
    <property type="entry name" value="Tryptophan synthase beta subunit-like PLP-dependent enzymes"/>
    <property type="match status" value="1"/>
</dbReference>
<accession>A0AAU7N2Y6</accession>
<dbReference type="InterPro" id="IPR001926">
    <property type="entry name" value="TrpB-like_PALP"/>
</dbReference>
<evidence type="ECO:0000259" key="6">
    <source>
        <dbReference type="Pfam" id="PF00291"/>
    </source>
</evidence>
<dbReference type="InterPro" id="IPR036052">
    <property type="entry name" value="TrpB-like_PALP_sf"/>
</dbReference>